<sequence length="330" mass="35792">MSSKEKSCCGHGQGDHQHHPEHNHNHSHSHGCGHQHAVPVGAKLGWSVGITLLVFGAELVGGYMTHSLALLSDAWHVLADALALIISWWAIKQAQKSSTLANTFGFHRSQVVAGFINGLSLLVISGWILIEAVQRLFNPVPVLGKEMFIIATVGLVANLLIALLLNGHAHDDMNVKSAFLHVLGDALASVGVIVAGVLMMKYQWYLADPLISIAISLMIVRSAYRVTRQAFHILMEGSPVGVDLSQVLQRLSQVPSVSGVHDLHVWNITEAITCLAVHIEVAAEAEGDAILRSCNELLEREFHIGHSTIQLERQGYTGCSRRQPICTLVA</sequence>
<dbReference type="SUPFAM" id="SSF160240">
    <property type="entry name" value="Cation efflux protein cytoplasmic domain-like"/>
    <property type="match status" value="1"/>
</dbReference>
<evidence type="ECO:0000256" key="6">
    <source>
        <dbReference type="ARBA" id="ARBA00023065"/>
    </source>
</evidence>
<evidence type="ECO:0000313" key="12">
    <source>
        <dbReference type="EMBL" id="AQS59624.1"/>
    </source>
</evidence>
<keyword evidence="7 9" id="KW-0472">Membrane</keyword>
<evidence type="ECO:0000256" key="8">
    <source>
        <dbReference type="SAM" id="MobiDB-lite"/>
    </source>
</evidence>
<feature type="transmembrane region" description="Helical" evidence="9">
    <location>
        <begin position="44"/>
        <end position="62"/>
    </location>
</feature>
<dbReference type="InterPro" id="IPR050681">
    <property type="entry name" value="CDF/SLC30A"/>
</dbReference>
<keyword evidence="5 9" id="KW-1133">Transmembrane helix</keyword>
<feature type="transmembrane region" description="Helical" evidence="9">
    <location>
        <begin position="178"/>
        <end position="198"/>
    </location>
</feature>
<dbReference type="Proteomes" id="UP000189464">
    <property type="component" value="Chromosome"/>
</dbReference>
<evidence type="ECO:0000256" key="9">
    <source>
        <dbReference type="SAM" id="Phobius"/>
    </source>
</evidence>
<comment type="similarity">
    <text evidence="2">Belongs to the cation diffusion facilitator (CDF) transporter (TC 2.A.4) family. SLC30A subfamily.</text>
</comment>
<dbReference type="STRING" id="1833852.B0537_11370"/>
<accession>A0A1S6IXW8</accession>
<dbReference type="InterPro" id="IPR002524">
    <property type="entry name" value="Cation_efflux"/>
</dbReference>
<dbReference type="EMBL" id="CP019698">
    <property type="protein sequence ID" value="AQS59624.1"/>
    <property type="molecule type" value="Genomic_DNA"/>
</dbReference>
<dbReference type="OrthoDB" id="9809646at2"/>
<dbReference type="GO" id="GO:0005886">
    <property type="term" value="C:plasma membrane"/>
    <property type="evidence" value="ECO:0007669"/>
    <property type="project" value="TreeGrafter"/>
</dbReference>
<dbReference type="KEGG" id="dfg:B0537_11370"/>
<keyword evidence="3" id="KW-0813">Transport</keyword>
<evidence type="ECO:0000256" key="5">
    <source>
        <dbReference type="ARBA" id="ARBA00022989"/>
    </source>
</evidence>
<feature type="domain" description="Cation efflux protein cytoplasmic" evidence="11">
    <location>
        <begin position="241"/>
        <end position="313"/>
    </location>
</feature>
<gene>
    <name evidence="12" type="ORF">B0537_11370</name>
</gene>
<dbReference type="NCBIfam" id="TIGR01297">
    <property type="entry name" value="CDF"/>
    <property type="match status" value="1"/>
</dbReference>
<dbReference type="AlphaFoldDB" id="A0A1S6IXW8"/>
<evidence type="ECO:0000256" key="1">
    <source>
        <dbReference type="ARBA" id="ARBA00004141"/>
    </source>
</evidence>
<proteinExistence type="inferred from homology"/>
<feature type="region of interest" description="Disordered" evidence="8">
    <location>
        <begin position="1"/>
        <end position="34"/>
    </location>
</feature>
<dbReference type="Pfam" id="PF16916">
    <property type="entry name" value="ZT_dimer"/>
    <property type="match status" value="1"/>
</dbReference>
<evidence type="ECO:0000313" key="13">
    <source>
        <dbReference type="Proteomes" id="UP000189464"/>
    </source>
</evidence>
<evidence type="ECO:0000256" key="4">
    <source>
        <dbReference type="ARBA" id="ARBA00022692"/>
    </source>
</evidence>
<feature type="transmembrane region" description="Helical" evidence="9">
    <location>
        <begin position="74"/>
        <end position="91"/>
    </location>
</feature>
<feature type="compositionally biased region" description="Basic and acidic residues" evidence="8">
    <location>
        <begin position="1"/>
        <end position="24"/>
    </location>
</feature>
<comment type="subcellular location">
    <subcellularLocation>
        <location evidence="1">Membrane</location>
        <topology evidence="1">Multi-pass membrane protein</topology>
    </subcellularLocation>
</comment>
<dbReference type="PANTHER" id="PTHR11562">
    <property type="entry name" value="CATION EFFLUX PROTEIN/ ZINC TRANSPORTER"/>
    <property type="match status" value="1"/>
</dbReference>
<dbReference type="Gene3D" id="1.20.1510.10">
    <property type="entry name" value="Cation efflux protein transmembrane domain"/>
    <property type="match status" value="1"/>
</dbReference>
<evidence type="ECO:0000259" key="10">
    <source>
        <dbReference type="Pfam" id="PF01545"/>
    </source>
</evidence>
<feature type="domain" description="Cation efflux protein transmembrane" evidence="10">
    <location>
        <begin position="47"/>
        <end position="235"/>
    </location>
</feature>
<feature type="transmembrane region" description="Helical" evidence="9">
    <location>
        <begin position="204"/>
        <end position="224"/>
    </location>
</feature>
<evidence type="ECO:0000256" key="2">
    <source>
        <dbReference type="ARBA" id="ARBA00008873"/>
    </source>
</evidence>
<keyword evidence="6" id="KW-0406">Ion transport</keyword>
<evidence type="ECO:0000259" key="11">
    <source>
        <dbReference type="Pfam" id="PF16916"/>
    </source>
</evidence>
<dbReference type="InterPro" id="IPR058533">
    <property type="entry name" value="Cation_efflux_TM"/>
</dbReference>
<feature type="transmembrane region" description="Helical" evidence="9">
    <location>
        <begin position="111"/>
        <end position="130"/>
    </location>
</feature>
<dbReference type="InterPro" id="IPR027469">
    <property type="entry name" value="Cation_efflux_TMD_sf"/>
</dbReference>
<dbReference type="Pfam" id="PF01545">
    <property type="entry name" value="Cation_efflux"/>
    <property type="match status" value="1"/>
</dbReference>
<dbReference type="RefSeq" id="WP_077714689.1">
    <property type="nucleotide sequence ID" value="NZ_CP019698.1"/>
</dbReference>
<dbReference type="InterPro" id="IPR036837">
    <property type="entry name" value="Cation_efflux_CTD_sf"/>
</dbReference>
<reference evidence="12 13" key="1">
    <citation type="journal article" date="2016" name="Int. J. Syst. Evol. Microbiol.">
        <title>Desulfotomaculum ferrireducens sp. nov., a moderately thermophilic sulfate-reducing and dissimilatory Fe(III)-reducing bacterium isolated from compost.</title>
        <authorList>
            <person name="Yang G."/>
            <person name="Guo J."/>
            <person name="Zhuang L."/>
            <person name="Yuan Y."/>
            <person name="Zhou S."/>
        </authorList>
    </citation>
    <scope>NUCLEOTIDE SEQUENCE [LARGE SCALE GENOMIC DNA]</scope>
    <source>
        <strain evidence="12 13">GSS09</strain>
    </source>
</reference>
<dbReference type="GO" id="GO:0005385">
    <property type="term" value="F:zinc ion transmembrane transporter activity"/>
    <property type="evidence" value="ECO:0007669"/>
    <property type="project" value="TreeGrafter"/>
</dbReference>
<dbReference type="PANTHER" id="PTHR11562:SF17">
    <property type="entry name" value="RE54080P-RELATED"/>
    <property type="match status" value="1"/>
</dbReference>
<keyword evidence="4 9" id="KW-0812">Transmembrane</keyword>
<keyword evidence="13" id="KW-1185">Reference proteome</keyword>
<dbReference type="SUPFAM" id="SSF161111">
    <property type="entry name" value="Cation efflux protein transmembrane domain-like"/>
    <property type="match status" value="1"/>
</dbReference>
<evidence type="ECO:0008006" key="14">
    <source>
        <dbReference type="Google" id="ProtNLM"/>
    </source>
</evidence>
<evidence type="ECO:0000256" key="7">
    <source>
        <dbReference type="ARBA" id="ARBA00023136"/>
    </source>
</evidence>
<dbReference type="InterPro" id="IPR027470">
    <property type="entry name" value="Cation_efflux_CTD"/>
</dbReference>
<organism evidence="12 13">
    <name type="scientific">Desulforamulus ferrireducens</name>
    <dbReference type="NCBI Taxonomy" id="1833852"/>
    <lineage>
        <taxon>Bacteria</taxon>
        <taxon>Bacillati</taxon>
        <taxon>Bacillota</taxon>
        <taxon>Clostridia</taxon>
        <taxon>Eubacteriales</taxon>
        <taxon>Peptococcaceae</taxon>
        <taxon>Desulforamulus</taxon>
    </lineage>
</organism>
<protein>
    <recommendedName>
        <fullName evidence="14">Cation transporter</fullName>
    </recommendedName>
</protein>
<evidence type="ECO:0000256" key="3">
    <source>
        <dbReference type="ARBA" id="ARBA00022448"/>
    </source>
</evidence>
<feature type="transmembrane region" description="Helical" evidence="9">
    <location>
        <begin position="142"/>
        <end position="166"/>
    </location>
</feature>
<name>A0A1S6IXW8_9FIRM</name>